<accession>A0A6J4V6T4</accession>
<proteinExistence type="predicted"/>
<dbReference type="EMBL" id="CADCWF010000250">
    <property type="protein sequence ID" value="CAA9570295.1"/>
    <property type="molecule type" value="Genomic_DNA"/>
</dbReference>
<feature type="region of interest" description="Disordered" evidence="1">
    <location>
        <begin position="34"/>
        <end position="53"/>
    </location>
</feature>
<dbReference type="AlphaFoldDB" id="A0A6J4V6T4"/>
<gene>
    <name evidence="2" type="ORF">AVDCRST_MAG59-3447</name>
</gene>
<feature type="compositionally biased region" description="Basic residues" evidence="1">
    <location>
        <begin position="35"/>
        <end position="53"/>
    </location>
</feature>
<name>A0A6J4V6T4_9BACT</name>
<evidence type="ECO:0000256" key="1">
    <source>
        <dbReference type="SAM" id="MobiDB-lite"/>
    </source>
</evidence>
<organism evidence="2">
    <name type="scientific">uncultured Thermomicrobiales bacterium</name>
    <dbReference type="NCBI Taxonomy" id="1645740"/>
    <lineage>
        <taxon>Bacteria</taxon>
        <taxon>Pseudomonadati</taxon>
        <taxon>Thermomicrobiota</taxon>
        <taxon>Thermomicrobia</taxon>
        <taxon>Thermomicrobiales</taxon>
        <taxon>environmental samples</taxon>
    </lineage>
</organism>
<reference evidence="2" key="1">
    <citation type="submission" date="2020-02" db="EMBL/GenBank/DDBJ databases">
        <authorList>
            <person name="Meier V. D."/>
        </authorList>
    </citation>
    <scope>NUCLEOTIDE SEQUENCE</scope>
    <source>
        <strain evidence="2">AVDCRST_MAG59</strain>
    </source>
</reference>
<feature type="compositionally biased region" description="Basic residues" evidence="1">
    <location>
        <begin position="151"/>
        <end position="187"/>
    </location>
</feature>
<protein>
    <submittedName>
        <fullName evidence="2">Uncharacterized protein</fullName>
    </submittedName>
</protein>
<sequence>MPTSALDLPALAPWAMIRRHGDRRASCRRAGFGRGSRRLRRRVARPRQTSRGRAGFRLRRACRSGGLRPRHRLSGGSLIRRAGHGCRRLASRHRRPARADLPLAGGDADDGALGDRDGGGFGARRGGRRAVRRDRRHPAAVLDAPDPRLPALRRRGRRGRTARARVHGRSRQRRPRCRARRSDRRVRRDPIPGGVGAGAAVRDDAGHVGTARVPA</sequence>
<evidence type="ECO:0000313" key="2">
    <source>
        <dbReference type="EMBL" id="CAA9570295.1"/>
    </source>
</evidence>
<feature type="compositionally biased region" description="Basic residues" evidence="1">
    <location>
        <begin position="125"/>
        <end position="138"/>
    </location>
</feature>
<feature type="region of interest" description="Disordered" evidence="1">
    <location>
        <begin position="89"/>
        <end position="215"/>
    </location>
</feature>